<feature type="transmembrane region" description="Helical" evidence="6">
    <location>
        <begin position="55"/>
        <end position="76"/>
    </location>
</feature>
<dbReference type="AlphaFoldDB" id="A0A3B1BFR2"/>
<evidence type="ECO:0000256" key="6">
    <source>
        <dbReference type="SAM" id="Phobius"/>
    </source>
</evidence>
<sequence>MNTTAELKYAGFWRRLLAFFIDYLLLFALLTPLLYLIYGRGYFLWLSASEGFFEIYGTADLLLAKILPFLLLVIFWQRLGATPGKILLDCRLVDARTLNNISYKSAVIRAAGYIISALPVYLGFIWIAFDKRKQGLHDKLAGTLVLHDPDDYAYLSLQQLMDRCE</sequence>
<dbReference type="PANTHER" id="PTHR36115">
    <property type="entry name" value="PROLINE-RICH ANTIGEN HOMOLOG-RELATED"/>
    <property type="match status" value="1"/>
</dbReference>
<reference evidence="8" key="1">
    <citation type="submission" date="2018-06" db="EMBL/GenBank/DDBJ databases">
        <authorList>
            <person name="Zhirakovskaya E."/>
        </authorList>
    </citation>
    <scope>NUCLEOTIDE SEQUENCE</scope>
</reference>
<feature type="transmembrane region" description="Helical" evidence="6">
    <location>
        <begin position="106"/>
        <end position="129"/>
    </location>
</feature>
<dbReference type="GO" id="GO:0005886">
    <property type="term" value="C:plasma membrane"/>
    <property type="evidence" value="ECO:0007669"/>
    <property type="project" value="UniProtKB-SubCell"/>
</dbReference>
<organism evidence="8">
    <name type="scientific">hydrothermal vent metagenome</name>
    <dbReference type="NCBI Taxonomy" id="652676"/>
    <lineage>
        <taxon>unclassified sequences</taxon>
        <taxon>metagenomes</taxon>
        <taxon>ecological metagenomes</taxon>
    </lineage>
</organism>
<keyword evidence="2" id="KW-1003">Cell membrane</keyword>
<gene>
    <name evidence="8" type="ORF">MNBD_GAMMA24-1132</name>
</gene>
<proteinExistence type="predicted"/>
<evidence type="ECO:0000256" key="4">
    <source>
        <dbReference type="ARBA" id="ARBA00022989"/>
    </source>
</evidence>
<evidence type="ECO:0000256" key="1">
    <source>
        <dbReference type="ARBA" id="ARBA00004651"/>
    </source>
</evidence>
<accession>A0A3B1BFR2</accession>
<feature type="transmembrane region" description="Helical" evidence="6">
    <location>
        <begin position="12"/>
        <end position="35"/>
    </location>
</feature>
<keyword evidence="5 6" id="KW-0472">Membrane</keyword>
<evidence type="ECO:0000256" key="5">
    <source>
        <dbReference type="ARBA" id="ARBA00023136"/>
    </source>
</evidence>
<feature type="domain" description="RDD" evidence="7">
    <location>
        <begin position="9"/>
        <end position="142"/>
    </location>
</feature>
<comment type="subcellular location">
    <subcellularLocation>
        <location evidence="1">Cell membrane</location>
        <topology evidence="1">Multi-pass membrane protein</topology>
    </subcellularLocation>
</comment>
<evidence type="ECO:0000313" key="8">
    <source>
        <dbReference type="EMBL" id="VAX13281.1"/>
    </source>
</evidence>
<dbReference type="Pfam" id="PF06271">
    <property type="entry name" value="RDD"/>
    <property type="match status" value="1"/>
</dbReference>
<dbReference type="InterPro" id="IPR051791">
    <property type="entry name" value="Pra-immunoreactive"/>
</dbReference>
<keyword evidence="4 6" id="KW-1133">Transmembrane helix</keyword>
<keyword evidence="3 6" id="KW-0812">Transmembrane</keyword>
<dbReference type="EMBL" id="UOFZ01000107">
    <property type="protein sequence ID" value="VAX13281.1"/>
    <property type="molecule type" value="Genomic_DNA"/>
</dbReference>
<dbReference type="InterPro" id="IPR010432">
    <property type="entry name" value="RDD"/>
</dbReference>
<dbReference type="PANTHER" id="PTHR36115:SF4">
    <property type="entry name" value="MEMBRANE PROTEIN"/>
    <property type="match status" value="1"/>
</dbReference>
<name>A0A3B1BFR2_9ZZZZ</name>
<evidence type="ECO:0000259" key="7">
    <source>
        <dbReference type="Pfam" id="PF06271"/>
    </source>
</evidence>
<protein>
    <recommendedName>
        <fullName evidence="7">RDD domain-containing protein</fullName>
    </recommendedName>
</protein>
<evidence type="ECO:0000256" key="3">
    <source>
        <dbReference type="ARBA" id="ARBA00022692"/>
    </source>
</evidence>
<evidence type="ECO:0000256" key="2">
    <source>
        <dbReference type="ARBA" id="ARBA00022475"/>
    </source>
</evidence>